<sequence length="57" mass="6186">MAHSQVTLEPRVNRRGSPMIHARVAVVGIGLYICEVVCSACRVKPAVECVKDLTHQG</sequence>
<protein>
    <submittedName>
        <fullName evidence="1">Uncharacterized protein</fullName>
    </submittedName>
</protein>
<dbReference type="EMBL" id="DS990238">
    <property type="protein sequence ID" value="EEQ54388.1"/>
    <property type="molecule type" value="Genomic_DNA"/>
</dbReference>
<reference evidence="1" key="1">
    <citation type="submission" date="2008-08" db="EMBL/GenBank/DDBJ databases">
        <title>Annotation of Bifidobacterium longum subsp. infantis CCUG 52486.</title>
        <authorList>
            <consortium name="The Broad Institute Genome Sequencing Platform"/>
            <person name="Gougoulias C."/>
            <person name="Tuohy K.M."/>
            <person name="Gibson G.R."/>
            <person name="Ward D."/>
            <person name="Mehta T."/>
            <person name="Young S."/>
            <person name="Jaffe D."/>
            <person name="Gnerre S."/>
            <person name="Berlin A."/>
            <person name="Heiman D."/>
            <person name="Hepburn T."/>
            <person name="Shea T."/>
            <person name="Sykes S."/>
            <person name="Alvarado L."/>
            <person name="Kodira C."/>
            <person name="Borodovsky M."/>
            <person name="Lander E."/>
            <person name="Galagan J."/>
            <person name="Nusbaum C."/>
            <person name="Birren B."/>
        </authorList>
    </citation>
    <scope>NUCLEOTIDE SEQUENCE [LARGE SCALE GENOMIC DNA]</scope>
    <source>
        <strain evidence="1">CCUG 52486</strain>
    </source>
</reference>
<name>C5E8F3_BIFLI</name>
<gene>
    <name evidence="1" type="ORF">BLIG_00337</name>
</gene>
<organism evidence="1">
    <name type="scientific">Bifidobacterium longum subsp. infantis CCUG 52486</name>
    <dbReference type="NCBI Taxonomy" id="537937"/>
    <lineage>
        <taxon>Bacteria</taxon>
        <taxon>Bacillati</taxon>
        <taxon>Actinomycetota</taxon>
        <taxon>Actinomycetes</taxon>
        <taxon>Bifidobacteriales</taxon>
        <taxon>Bifidobacteriaceae</taxon>
        <taxon>Bifidobacterium</taxon>
    </lineage>
</organism>
<evidence type="ECO:0000313" key="1">
    <source>
        <dbReference type="EMBL" id="EEQ54388.1"/>
    </source>
</evidence>
<dbReference type="Proteomes" id="UP000005084">
    <property type="component" value="Unassembled WGS sequence"/>
</dbReference>
<dbReference type="HOGENOM" id="CLU_2987470_0_0_11"/>
<dbReference type="AlphaFoldDB" id="C5E8F3"/>
<proteinExistence type="predicted"/>
<accession>C5E8F3</accession>